<dbReference type="Proteomes" id="UP001206595">
    <property type="component" value="Unassembled WGS sequence"/>
</dbReference>
<reference evidence="3" key="2">
    <citation type="journal article" date="2022" name="Proc. Natl. Acad. Sci. U.S.A.">
        <title>Diploid-dominant life cycles characterize the early evolution of Fungi.</title>
        <authorList>
            <person name="Amses K.R."/>
            <person name="Simmons D.R."/>
            <person name="Longcore J.E."/>
            <person name="Mondo S.J."/>
            <person name="Seto K."/>
            <person name="Jeronimo G.H."/>
            <person name="Bonds A.E."/>
            <person name="Quandt C.A."/>
            <person name="Davis W.J."/>
            <person name="Chang Y."/>
            <person name="Federici B.A."/>
            <person name="Kuo A."/>
            <person name="LaButti K."/>
            <person name="Pangilinan J."/>
            <person name="Andreopoulos W."/>
            <person name="Tritt A."/>
            <person name="Riley R."/>
            <person name="Hundley H."/>
            <person name="Johnson J."/>
            <person name="Lipzen A."/>
            <person name="Barry K."/>
            <person name="Lang B.F."/>
            <person name="Cuomo C.A."/>
            <person name="Buchler N.E."/>
            <person name="Grigoriev I.V."/>
            <person name="Spatafora J.W."/>
            <person name="Stajich J.E."/>
            <person name="James T.Y."/>
        </authorList>
    </citation>
    <scope>NUCLEOTIDE SEQUENCE</scope>
    <source>
        <strain evidence="3">AG</strain>
    </source>
</reference>
<dbReference type="EMBL" id="MU620897">
    <property type="protein sequence ID" value="KAI8583052.1"/>
    <property type="molecule type" value="Genomic_DNA"/>
</dbReference>
<comment type="caution">
    <text evidence="3">The sequence shown here is derived from an EMBL/GenBank/DDBJ whole genome shotgun (WGS) entry which is preliminary data.</text>
</comment>
<keyword evidence="1" id="KW-0560">Oxidoreductase</keyword>
<dbReference type="SUPFAM" id="SSF50129">
    <property type="entry name" value="GroES-like"/>
    <property type="match status" value="1"/>
</dbReference>
<dbReference type="Gene3D" id="3.40.50.720">
    <property type="entry name" value="NAD(P)-binding Rossmann-like Domain"/>
    <property type="match status" value="1"/>
</dbReference>
<name>A0AAD5HG16_UMBRA</name>
<dbReference type="CDD" id="cd05288">
    <property type="entry name" value="PGDH"/>
    <property type="match status" value="1"/>
</dbReference>
<dbReference type="GeneID" id="75918607"/>
<dbReference type="Pfam" id="PF16884">
    <property type="entry name" value="ADH_N_2"/>
    <property type="match status" value="1"/>
</dbReference>
<dbReference type="SUPFAM" id="SSF51735">
    <property type="entry name" value="NAD(P)-binding Rossmann-fold domains"/>
    <property type="match status" value="1"/>
</dbReference>
<dbReference type="InterPro" id="IPR036291">
    <property type="entry name" value="NAD(P)-bd_dom_sf"/>
</dbReference>
<organism evidence="3 4">
    <name type="scientific">Umbelopsis ramanniana AG</name>
    <dbReference type="NCBI Taxonomy" id="1314678"/>
    <lineage>
        <taxon>Eukaryota</taxon>
        <taxon>Fungi</taxon>
        <taxon>Fungi incertae sedis</taxon>
        <taxon>Mucoromycota</taxon>
        <taxon>Mucoromycotina</taxon>
        <taxon>Umbelopsidomycetes</taxon>
        <taxon>Umbelopsidales</taxon>
        <taxon>Umbelopsidaceae</taxon>
        <taxon>Umbelopsis</taxon>
    </lineage>
</organism>
<reference evidence="3" key="1">
    <citation type="submission" date="2021-06" db="EMBL/GenBank/DDBJ databases">
        <authorList>
            <consortium name="DOE Joint Genome Institute"/>
            <person name="Mondo S.J."/>
            <person name="Amses K.R."/>
            <person name="Simmons D.R."/>
            <person name="Longcore J.E."/>
            <person name="Seto K."/>
            <person name="Alves G.H."/>
            <person name="Bonds A.E."/>
            <person name="Quandt C.A."/>
            <person name="Davis W.J."/>
            <person name="Chang Y."/>
            <person name="Letcher P.M."/>
            <person name="Powell M.J."/>
            <person name="Kuo A."/>
            <person name="Labutti K."/>
            <person name="Pangilinan J."/>
            <person name="Andreopoulos W."/>
            <person name="Tritt A."/>
            <person name="Riley R."/>
            <person name="Hundley H."/>
            <person name="Johnson J."/>
            <person name="Lipzen A."/>
            <person name="Barry K."/>
            <person name="Berbee M.L."/>
            <person name="Buchler N.E."/>
            <person name="Grigoriev I.V."/>
            <person name="Spatafora J.W."/>
            <person name="Stajich J.E."/>
            <person name="James T.Y."/>
        </authorList>
    </citation>
    <scope>NUCLEOTIDE SEQUENCE</scope>
    <source>
        <strain evidence="3">AG</strain>
    </source>
</reference>
<dbReference type="PANTHER" id="PTHR43205:SF7">
    <property type="entry name" value="PROSTAGLANDIN REDUCTASE 1"/>
    <property type="match status" value="1"/>
</dbReference>
<sequence>MSKAVKLIEYAIAGNLTEQNFAVINEEVPGSETLKKDQLLVRVMDLSADPHMRMYVSKGSYYSFPLDQAISGIGVGIVEASTSDDFKPGDAVSNPNMAWANYSVVHAATSMKLDTANFPLNAHLGVLGMTSFTAYLGLALAKPKRGETIVVSAAGGAVGQIVIQLAKELGLYVVAISSSNQKNQYAESLGANASINYKTTNDMAAALQTVAPKGIDIFWDNVGGELLDLILTKFNKFGRAIVCGAISQYSADGSEVYRLKNVQNIITSSVSLIGFLFSDYMDTHYYTDFIAKFTTLVNEGKIKYKLDVVDGIEKAPRAFIDLFGSANFGKRIIHVADP</sequence>
<evidence type="ECO:0000259" key="2">
    <source>
        <dbReference type="SMART" id="SM00829"/>
    </source>
</evidence>
<proteinExistence type="predicted"/>
<dbReference type="InterPro" id="IPR020843">
    <property type="entry name" value="ER"/>
</dbReference>
<dbReference type="InterPro" id="IPR013149">
    <property type="entry name" value="ADH-like_C"/>
</dbReference>
<dbReference type="InterPro" id="IPR041694">
    <property type="entry name" value="ADH_N_2"/>
</dbReference>
<dbReference type="InterPro" id="IPR045010">
    <property type="entry name" value="MDR_fam"/>
</dbReference>
<dbReference type="GO" id="GO:0016628">
    <property type="term" value="F:oxidoreductase activity, acting on the CH-CH group of donors, NAD or NADP as acceptor"/>
    <property type="evidence" value="ECO:0007669"/>
    <property type="project" value="InterPro"/>
</dbReference>
<accession>A0AAD5HG16</accession>
<keyword evidence="4" id="KW-1185">Reference proteome</keyword>
<dbReference type="Pfam" id="PF00107">
    <property type="entry name" value="ADH_zinc_N"/>
    <property type="match status" value="1"/>
</dbReference>
<protein>
    <recommendedName>
        <fullName evidence="2">Enoyl reductase (ER) domain-containing protein</fullName>
    </recommendedName>
</protein>
<dbReference type="SMART" id="SM00829">
    <property type="entry name" value="PKS_ER"/>
    <property type="match status" value="1"/>
</dbReference>
<feature type="domain" description="Enoyl reductase (ER)" evidence="2">
    <location>
        <begin position="14"/>
        <end position="333"/>
    </location>
</feature>
<dbReference type="FunFam" id="3.40.50.720:FF:000121">
    <property type="entry name" value="Prostaglandin reductase 2"/>
    <property type="match status" value="1"/>
</dbReference>
<evidence type="ECO:0000256" key="1">
    <source>
        <dbReference type="ARBA" id="ARBA00023002"/>
    </source>
</evidence>
<evidence type="ECO:0000313" key="3">
    <source>
        <dbReference type="EMBL" id="KAI8583052.1"/>
    </source>
</evidence>
<evidence type="ECO:0000313" key="4">
    <source>
        <dbReference type="Proteomes" id="UP001206595"/>
    </source>
</evidence>
<gene>
    <name evidence="3" type="ORF">K450DRAFT_277540</name>
</gene>
<dbReference type="PANTHER" id="PTHR43205">
    <property type="entry name" value="PROSTAGLANDIN REDUCTASE"/>
    <property type="match status" value="1"/>
</dbReference>
<dbReference type="InterPro" id="IPR011032">
    <property type="entry name" value="GroES-like_sf"/>
</dbReference>
<dbReference type="AlphaFoldDB" id="A0AAD5HG16"/>
<dbReference type="RefSeq" id="XP_051448056.1">
    <property type="nucleotide sequence ID" value="XM_051593265.1"/>
</dbReference>
<dbReference type="Gene3D" id="3.90.180.10">
    <property type="entry name" value="Medium-chain alcohol dehydrogenases, catalytic domain"/>
    <property type="match status" value="1"/>
</dbReference>